<feature type="domain" description="C-type lectin" evidence="8">
    <location>
        <begin position="144"/>
        <end position="258"/>
    </location>
</feature>
<keyword evidence="7" id="KW-1133">Transmembrane helix</keyword>
<dbReference type="AlphaFoldDB" id="A0A2K6S047"/>
<organism evidence="9 10">
    <name type="scientific">Saimiri boliviensis boliviensis</name>
    <name type="common">Bolivian squirrel monkey</name>
    <dbReference type="NCBI Taxonomy" id="39432"/>
    <lineage>
        <taxon>Eukaryota</taxon>
        <taxon>Metazoa</taxon>
        <taxon>Chordata</taxon>
        <taxon>Craniata</taxon>
        <taxon>Vertebrata</taxon>
        <taxon>Euteleostomi</taxon>
        <taxon>Mammalia</taxon>
        <taxon>Eutheria</taxon>
        <taxon>Euarchontoglires</taxon>
        <taxon>Primates</taxon>
        <taxon>Haplorrhini</taxon>
        <taxon>Platyrrhini</taxon>
        <taxon>Cebidae</taxon>
        <taxon>Saimiriinae</taxon>
        <taxon>Saimiri</taxon>
    </lineage>
</organism>
<dbReference type="GO" id="GO:0005886">
    <property type="term" value="C:plasma membrane"/>
    <property type="evidence" value="ECO:0007669"/>
    <property type="project" value="TreeGrafter"/>
</dbReference>
<evidence type="ECO:0000256" key="3">
    <source>
        <dbReference type="ARBA" id="ARBA00022734"/>
    </source>
</evidence>
<dbReference type="PANTHER" id="PTHR46490">
    <property type="entry name" value="C-TYPE LECTIN DOMAIN FAMILY 12 MEMBER A-RELATED"/>
    <property type="match status" value="1"/>
</dbReference>
<dbReference type="PROSITE" id="PS50041">
    <property type="entry name" value="C_TYPE_LECTIN_2"/>
    <property type="match status" value="1"/>
</dbReference>
<evidence type="ECO:0000256" key="5">
    <source>
        <dbReference type="ARBA" id="ARBA00023157"/>
    </source>
</evidence>
<evidence type="ECO:0000256" key="6">
    <source>
        <dbReference type="ARBA" id="ARBA00023180"/>
    </source>
</evidence>
<keyword evidence="6" id="KW-0325">Glycoprotein</keyword>
<dbReference type="GO" id="GO:0007165">
    <property type="term" value="P:signal transduction"/>
    <property type="evidence" value="ECO:0007669"/>
    <property type="project" value="TreeGrafter"/>
</dbReference>
<dbReference type="Gene3D" id="3.10.100.10">
    <property type="entry name" value="Mannose-Binding Protein A, subunit A"/>
    <property type="match status" value="1"/>
</dbReference>
<feature type="transmembrane region" description="Helical" evidence="7">
    <location>
        <begin position="50"/>
        <end position="76"/>
    </location>
</feature>
<evidence type="ECO:0000313" key="9">
    <source>
        <dbReference type="Ensembl" id="ENSSBOP00000000752.1"/>
    </source>
</evidence>
<reference evidence="9" key="2">
    <citation type="submission" date="2025-09" db="UniProtKB">
        <authorList>
            <consortium name="Ensembl"/>
        </authorList>
    </citation>
    <scope>IDENTIFICATION</scope>
</reference>
<dbReference type="STRING" id="39432.ENSSBOP00000000752"/>
<protein>
    <submittedName>
        <fullName evidence="9">C-type lectin domain family 1 member A</fullName>
    </submittedName>
</protein>
<dbReference type="Pfam" id="PF00059">
    <property type="entry name" value="Lectin_C"/>
    <property type="match status" value="1"/>
</dbReference>
<dbReference type="Ensembl" id="ENSSBOT00000003812.1">
    <property type="protein sequence ID" value="ENSSBOP00000000752.1"/>
    <property type="gene ID" value="ENSSBOG00000003430.1"/>
</dbReference>
<evidence type="ECO:0000256" key="2">
    <source>
        <dbReference type="ARBA" id="ARBA00022692"/>
    </source>
</evidence>
<dbReference type="SUPFAM" id="SSF56436">
    <property type="entry name" value="C-type lectin-like"/>
    <property type="match status" value="1"/>
</dbReference>
<dbReference type="InterPro" id="IPR016186">
    <property type="entry name" value="C-type_lectin-like/link_sf"/>
</dbReference>
<evidence type="ECO:0000313" key="10">
    <source>
        <dbReference type="Proteomes" id="UP000233220"/>
    </source>
</evidence>
<dbReference type="InterPro" id="IPR033992">
    <property type="entry name" value="NKR-like_CTLD"/>
</dbReference>
<evidence type="ECO:0000256" key="1">
    <source>
        <dbReference type="ARBA" id="ARBA00004167"/>
    </source>
</evidence>
<dbReference type="PANTHER" id="PTHR46490:SF1">
    <property type="entry name" value="C-TYPE LECTIN DOMAIN FAMILY 1 MEMBER A"/>
    <property type="match status" value="1"/>
</dbReference>
<dbReference type="SMART" id="SM00034">
    <property type="entry name" value="CLECT"/>
    <property type="match status" value="1"/>
</dbReference>
<dbReference type="CDD" id="cd03593">
    <property type="entry name" value="CLECT_NK_receptors_like"/>
    <property type="match status" value="1"/>
</dbReference>
<evidence type="ECO:0000259" key="8">
    <source>
        <dbReference type="PROSITE" id="PS50041"/>
    </source>
</evidence>
<accession>A0A2K6S047</accession>
<keyword evidence="5" id="KW-1015">Disulfide bond</keyword>
<keyword evidence="4 7" id="KW-0472">Membrane</keyword>
<proteinExistence type="predicted"/>
<comment type="subcellular location">
    <subcellularLocation>
        <location evidence="1">Membrane</location>
        <topology evidence="1">Single-pass membrane protein</topology>
    </subcellularLocation>
</comment>
<dbReference type="GeneTree" id="ENSGT00940000161945"/>
<dbReference type="InterPro" id="IPR001304">
    <property type="entry name" value="C-type_lectin-like"/>
</dbReference>
<keyword evidence="10" id="KW-1185">Reference proteome</keyword>
<evidence type="ECO:0000256" key="7">
    <source>
        <dbReference type="SAM" id="Phobius"/>
    </source>
</evidence>
<gene>
    <name evidence="9" type="primary">CLEC1A</name>
</gene>
<keyword evidence="2 7" id="KW-0812">Transmembrane</keyword>
<keyword evidence="3" id="KW-0430">Lectin</keyword>
<sequence length="293" mass="34096">MQAKYSSTRDMLDDDEDTTMSLYSQVSATTRRPEPRCTGHRAPSSAWRPVALILLTLCLVLLIGLAALGLLFFQYYQLSNTHQATVSHMEERLRNISQQFQSLQVQNTKLVESLQHVAEKLCRELYNKAGAHRCNPCPEQWKWHGDNCYQFYKDSKNWEDCKYFCLSQNSTMLKIDTKEELEFAMSQSYSEFFYFYWIGLFRPGGGKVWLWMDGTPYTSELFHVMIDVTSPRSRDCVAILNRMIFSKDCQELKRCVCERRAARGKPESLRFLPETSDFKTSFSYHPRNTPAVG</sequence>
<dbReference type="GO" id="GO:0004888">
    <property type="term" value="F:transmembrane signaling receptor activity"/>
    <property type="evidence" value="ECO:0007669"/>
    <property type="project" value="TreeGrafter"/>
</dbReference>
<dbReference type="InterPro" id="IPR052309">
    <property type="entry name" value="C-type_Lectin_Domain_Fam1"/>
</dbReference>
<name>A0A2K6S047_SAIBB</name>
<dbReference type="InterPro" id="IPR016187">
    <property type="entry name" value="CTDL_fold"/>
</dbReference>
<dbReference type="GO" id="GO:0030246">
    <property type="term" value="F:carbohydrate binding"/>
    <property type="evidence" value="ECO:0007669"/>
    <property type="project" value="UniProtKB-KW"/>
</dbReference>
<evidence type="ECO:0000256" key="4">
    <source>
        <dbReference type="ARBA" id="ARBA00023136"/>
    </source>
</evidence>
<reference evidence="9" key="1">
    <citation type="submission" date="2025-08" db="UniProtKB">
        <authorList>
            <consortium name="Ensembl"/>
        </authorList>
    </citation>
    <scope>IDENTIFICATION</scope>
</reference>
<dbReference type="Proteomes" id="UP000233220">
    <property type="component" value="Unplaced"/>
</dbReference>